<dbReference type="Pfam" id="PF08445">
    <property type="entry name" value="FR47"/>
    <property type="match status" value="1"/>
</dbReference>
<sequence>MAEYAQVYSTVSEGLLKLLGDNLPYSLPLLRRIQFTKFEGGLTKTTRIILVSEHGDLEGESPPQRFSAAYLDIGGGPDTQMWVYSTVEKPGDLDTKETIVYERQLARLVDEAIGIAKEYNKELAYPGAVLLGTIHDTTRALLAKTGRVEARETGAYDKWLFQYQDIPNDETKLPDGMNWGTANEDDCAVVVSRTNIPRTVEVLSRMPSLVIKLDDGTPISWAFIGFDGSLASLHCEKGYRRRGLAKTLAAKLFRERSRAFSDDGWCSADVAPDNDGSRGMCKRLNGKPYWRISWVLLYVGEKPPAKLNGVKK</sequence>
<dbReference type="InterPro" id="IPR016181">
    <property type="entry name" value="Acyl_CoA_acyltransferase"/>
</dbReference>
<comment type="caution">
    <text evidence="2">The sequence shown here is derived from an EMBL/GenBank/DDBJ whole genome shotgun (WGS) entry which is preliminary data.</text>
</comment>
<reference evidence="2" key="1">
    <citation type="journal article" date="2021" name="Nat. Commun.">
        <title>Genetic determinants of endophytism in the Arabidopsis root mycobiome.</title>
        <authorList>
            <person name="Mesny F."/>
            <person name="Miyauchi S."/>
            <person name="Thiergart T."/>
            <person name="Pickel B."/>
            <person name="Atanasova L."/>
            <person name="Karlsson M."/>
            <person name="Huettel B."/>
            <person name="Barry K.W."/>
            <person name="Haridas S."/>
            <person name="Chen C."/>
            <person name="Bauer D."/>
            <person name="Andreopoulos W."/>
            <person name="Pangilinan J."/>
            <person name="LaButti K."/>
            <person name="Riley R."/>
            <person name="Lipzen A."/>
            <person name="Clum A."/>
            <person name="Drula E."/>
            <person name="Henrissat B."/>
            <person name="Kohler A."/>
            <person name="Grigoriev I.V."/>
            <person name="Martin F.M."/>
            <person name="Hacquard S."/>
        </authorList>
    </citation>
    <scope>NUCLEOTIDE SEQUENCE</scope>
    <source>
        <strain evidence="2">FSSC 5 MPI-SDFR-AT-0091</strain>
    </source>
</reference>
<dbReference type="InterPro" id="IPR013653">
    <property type="entry name" value="GCN5-like_dom"/>
</dbReference>
<feature type="domain" description="GCN5-related N-acetyltransferase Rv2170-like" evidence="1">
    <location>
        <begin position="219"/>
        <end position="295"/>
    </location>
</feature>
<proteinExistence type="predicted"/>
<dbReference type="EMBL" id="JAGTJS010000001">
    <property type="protein sequence ID" value="KAH7276040.1"/>
    <property type="molecule type" value="Genomic_DNA"/>
</dbReference>
<dbReference type="OrthoDB" id="61870at2759"/>
<name>A0A9P9RFF4_FUSSL</name>
<protein>
    <recommendedName>
        <fullName evidence="1">GCN5-related N-acetyltransferase Rv2170-like domain-containing protein</fullName>
    </recommendedName>
</protein>
<accession>A0A9P9RFF4</accession>
<dbReference type="Proteomes" id="UP000736672">
    <property type="component" value="Unassembled WGS sequence"/>
</dbReference>
<dbReference type="PANTHER" id="PTHR20958:SF6">
    <property type="entry name" value="GLYCINE N-ACYLTRANSFERASE-LIKE PROTEIN"/>
    <property type="match status" value="1"/>
</dbReference>
<dbReference type="PANTHER" id="PTHR20958">
    <property type="entry name" value="GLYCINE N-ACYLTRANSFERASE-LIKE PROTEIN"/>
    <property type="match status" value="1"/>
</dbReference>
<dbReference type="Gene3D" id="3.40.630.30">
    <property type="match status" value="1"/>
</dbReference>
<dbReference type="SUPFAM" id="SSF55729">
    <property type="entry name" value="Acyl-CoA N-acyltransferases (Nat)"/>
    <property type="match status" value="1"/>
</dbReference>
<evidence type="ECO:0000259" key="1">
    <source>
        <dbReference type="Pfam" id="PF08445"/>
    </source>
</evidence>
<organism evidence="2 3">
    <name type="scientific">Fusarium solani</name>
    <name type="common">Filamentous fungus</name>
    <dbReference type="NCBI Taxonomy" id="169388"/>
    <lineage>
        <taxon>Eukaryota</taxon>
        <taxon>Fungi</taxon>
        <taxon>Dikarya</taxon>
        <taxon>Ascomycota</taxon>
        <taxon>Pezizomycotina</taxon>
        <taxon>Sordariomycetes</taxon>
        <taxon>Hypocreomycetidae</taxon>
        <taxon>Hypocreales</taxon>
        <taxon>Nectriaceae</taxon>
        <taxon>Fusarium</taxon>
        <taxon>Fusarium solani species complex</taxon>
    </lineage>
</organism>
<evidence type="ECO:0000313" key="3">
    <source>
        <dbReference type="Proteomes" id="UP000736672"/>
    </source>
</evidence>
<evidence type="ECO:0000313" key="2">
    <source>
        <dbReference type="EMBL" id="KAH7276040.1"/>
    </source>
</evidence>
<dbReference type="InterPro" id="IPR053225">
    <property type="entry name" value="Acyl-CoA_N-acyltransferase"/>
</dbReference>
<dbReference type="AlphaFoldDB" id="A0A9P9RFF4"/>
<keyword evidence="3" id="KW-1185">Reference proteome</keyword>
<gene>
    <name evidence="2" type="ORF">B0J15DRAFT_476461</name>
</gene>
<dbReference type="GO" id="GO:0016747">
    <property type="term" value="F:acyltransferase activity, transferring groups other than amino-acyl groups"/>
    <property type="evidence" value="ECO:0007669"/>
    <property type="project" value="InterPro"/>
</dbReference>